<gene>
    <name evidence="2" type="ORF">FB468_2350</name>
</gene>
<reference evidence="2 3" key="1">
    <citation type="submission" date="2019-06" db="EMBL/GenBank/DDBJ databases">
        <title>Sequencing the genomes of 1000 actinobacteria strains.</title>
        <authorList>
            <person name="Klenk H.-P."/>
        </authorList>
    </citation>
    <scope>NUCLEOTIDE SEQUENCE [LARGE SCALE GENOMIC DNA]</scope>
    <source>
        <strain evidence="2 3">DSM 8803</strain>
    </source>
</reference>
<keyword evidence="1" id="KW-0812">Transmembrane</keyword>
<protein>
    <submittedName>
        <fullName evidence="2">Uncharacterized protein</fullName>
    </submittedName>
</protein>
<dbReference type="RefSeq" id="WP_170219711.1">
    <property type="nucleotide sequence ID" value="NZ_BAAAUY010000011.1"/>
</dbReference>
<name>A0A542Y889_9MICO</name>
<keyword evidence="3" id="KW-1185">Reference proteome</keyword>
<comment type="caution">
    <text evidence="2">The sequence shown here is derived from an EMBL/GenBank/DDBJ whole genome shotgun (WGS) entry which is preliminary data.</text>
</comment>
<evidence type="ECO:0000313" key="2">
    <source>
        <dbReference type="EMBL" id="TQL44296.1"/>
    </source>
</evidence>
<dbReference type="AlphaFoldDB" id="A0A542Y889"/>
<feature type="transmembrane region" description="Helical" evidence="1">
    <location>
        <begin position="6"/>
        <end position="30"/>
    </location>
</feature>
<proteinExistence type="predicted"/>
<sequence>MTQPDIQIFAIWAIYLGFFLLGLLILWLIIRGAVLSALRKHSDEQAAPRRERYQG</sequence>
<evidence type="ECO:0000313" key="3">
    <source>
        <dbReference type="Proteomes" id="UP000319094"/>
    </source>
</evidence>
<organism evidence="2 3">
    <name type="scientific">Leucobacter komagatae</name>
    <dbReference type="NCBI Taxonomy" id="55969"/>
    <lineage>
        <taxon>Bacteria</taxon>
        <taxon>Bacillati</taxon>
        <taxon>Actinomycetota</taxon>
        <taxon>Actinomycetes</taxon>
        <taxon>Micrococcales</taxon>
        <taxon>Microbacteriaceae</taxon>
        <taxon>Leucobacter</taxon>
    </lineage>
</organism>
<evidence type="ECO:0000256" key="1">
    <source>
        <dbReference type="SAM" id="Phobius"/>
    </source>
</evidence>
<dbReference type="Proteomes" id="UP000319094">
    <property type="component" value="Unassembled WGS sequence"/>
</dbReference>
<accession>A0A542Y889</accession>
<keyword evidence="1" id="KW-1133">Transmembrane helix</keyword>
<keyword evidence="1" id="KW-0472">Membrane</keyword>
<dbReference type="EMBL" id="VFON01000001">
    <property type="protein sequence ID" value="TQL44296.1"/>
    <property type="molecule type" value="Genomic_DNA"/>
</dbReference>